<keyword evidence="7 8" id="KW-0315">Glutamine amidotransferase</keyword>
<keyword evidence="5 8" id="KW-0378">Hydrolase</keyword>
<sequence length="253" mass="27136">MFLLRRLLQDGCTIAARVSVPVFTLAEKPRRGEGMKAAVIIYPGSNCDRDCKVALERSVGADVSMVWHKETTLPEGLDLIVLPGGFSYGDYLRCGAMAALSPVTRAVVDAAKAGVPVLGICNGFQVLCEAGLLPGALLRNASLKYVCKPVALEVTNNDTPFTRAFSEGEDVVMTVGNGEGNYFAEDAVLDALEQENRIAFRYRQEVNGSQRRIAGIVDPTGRIMGLMPHPDRAFEAELGSADGARVFQSLLAA</sequence>
<keyword evidence="10" id="KW-1185">Reference proteome</keyword>
<dbReference type="PANTHER" id="PTHR47552:SF1">
    <property type="entry name" value="PHOSPHORIBOSYLFORMYLGLYCINAMIDINE SYNTHASE SUBUNIT PURQ"/>
    <property type="match status" value="1"/>
</dbReference>
<comment type="subunit">
    <text evidence="8">Part of the FGAM synthase complex composed of 1 PurL, 1 PurQ and 2 PurS subunits.</text>
</comment>
<evidence type="ECO:0000256" key="2">
    <source>
        <dbReference type="ARBA" id="ARBA00022598"/>
    </source>
</evidence>
<dbReference type="UniPathway" id="UPA00074">
    <property type="reaction ID" value="UER00128"/>
</dbReference>
<dbReference type="CDD" id="cd01740">
    <property type="entry name" value="GATase1_FGAR_AT"/>
    <property type="match status" value="1"/>
</dbReference>
<dbReference type="NCBIfam" id="NF002957">
    <property type="entry name" value="PRK03619.1"/>
    <property type="match status" value="1"/>
</dbReference>
<reference evidence="9" key="1">
    <citation type="journal article" date="2018" name="Genome Announc.">
        <title>Draft Genome Sequence of "Candidatus Phycosocius bacilliformis," an Alphaproteobacterial Ectosymbiont of the Hydrocarbon-Producing Green Alga Botryococcus braunii.</title>
        <authorList>
            <person name="Tanabe Y."/>
            <person name="Yamaguchi H."/>
            <person name="Watanabe M.M."/>
        </authorList>
    </citation>
    <scope>NUCLEOTIDE SEQUENCE [LARGE SCALE GENOMIC DNA]</scope>
    <source>
        <strain evidence="9">BOTRYCO-2</strain>
    </source>
</reference>
<protein>
    <recommendedName>
        <fullName evidence="8">Phosphoribosylformylglycinamidine synthase subunit PurQ</fullName>
        <shortName evidence="8">FGAM synthase</shortName>
        <ecNumber evidence="8">6.3.5.3</ecNumber>
    </recommendedName>
    <alternativeName>
        <fullName evidence="8">Formylglycinamide ribonucleotide amidotransferase subunit I</fullName>
        <shortName evidence="8">FGAR amidotransferase I</shortName>
        <shortName evidence="8">FGAR-AT I</shortName>
    </alternativeName>
    <alternativeName>
        <fullName evidence="8">Glutaminase PurQ</fullName>
        <ecNumber evidence="8">3.5.1.2</ecNumber>
    </alternativeName>
    <alternativeName>
        <fullName evidence="8">Phosphoribosylformylglycinamidine synthase subunit I</fullName>
    </alternativeName>
</protein>
<evidence type="ECO:0000256" key="3">
    <source>
        <dbReference type="ARBA" id="ARBA00022741"/>
    </source>
</evidence>
<comment type="catalytic activity">
    <reaction evidence="8">
        <text>L-glutamine + H2O = L-glutamate + NH4(+)</text>
        <dbReference type="Rhea" id="RHEA:15889"/>
        <dbReference type="ChEBI" id="CHEBI:15377"/>
        <dbReference type="ChEBI" id="CHEBI:28938"/>
        <dbReference type="ChEBI" id="CHEBI:29985"/>
        <dbReference type="ChEBI" id="CHEBI:58359"/>
        <dbReference type="EC" id="3.5.1.2"/>
    </reaction>
</comment>
<dbReference type="HAMAP" id="MF_00421">
    <property type="entry name" value="PurQ"/>
    <property type="match status" value="1"/>
</dbReference>
<dbReference type="InterPro" id="IPR010075">
    <property type="entry name" value="PRibForGlyAmidine_synth_PurQ"/>
</dbReference>
<dbReference type="NCBIfam" id="TIGR01737">
    <property type="entry name" value="FGAM_synth_I"/>
    <property type="match status" value="1"/>
</dbReference>
<dbReference type="SMART" id="SM01211">
    <property type="entry name" value="GATase_5"/>
    <property type="match status" value="1"/>
</dbReference>
<evidence type="ECO:0000256" key="4">
    <source>
        <dbReference type="ARBA" id="ARBA00022755"/>
    </source>
</evidence>
<dbReference type="GO" id="GO:0004642">
    <property type="term" value="F:phosphoribosylformylglycinamidine synthase activity"/>
    <property type="evidence" value="ECO:0007669"/>
    <property type="project" value="UniProtKB-UniRule"/>
</dbReference>
<dbReference type="InterPro" id="IPR029062">
    <property type="entry name" value="Class_I_gatase-like"/>
</dbReference>
<dbReference type="PIRSF" id="PIRSF001586">
    <property type="entry name" value="FGAM_synth_I"/>
    <property type="match status" value="1"/>
</dbReference>
<keyword evidence="6 8" id="KW-0067">ATP-binding</keyword>
<keyword evidence="4 8" id="KW-0658">Purine biosynthesis</keyword>
<comment type="catalytic activity">
    <reaction evidence="8">
        <text>N(2)-formyl-N(1)-(5-phospho-beta-D-ribosyl)glycinamide + L-glutamine + ATP + H2O = 2-formamido-N(1)-(5-O-phospho-beta-D-ribosyl)acetamidine + L-glutamate + ADP + phosphate + H(+)</text>
        <dbReference type="Rhea" id="RHEA:17129"/>
        <dbReference type="ChEBI" id="CHEBI:15377"/>
        <dbReference type="ChEBI" id="CHEBI:15378"/>
        <dbReference type="ChEBI" id="CHEBI:29985"/>
        <dbReference type="ChEBI" id="CHEBI:30616"/>
        <dbReference type="ChEBI" id="CHEBI:43474"/>
        <dbReference type="ChEBI" id="CHEBI:58359"/>
        <dbReference type="ChEBI" id="CHEBI:147286"/>
        <dbReference type="ChEBI" id="CHEBI:147287"/>
        <dbReference type="ChEBI" id="CHEBI:456216"/>
        <dbReference type="EC" id="6.3.5.3"/>
    </reaction>
</comment>
<keyword evidence="3 8" id="KW-0547">Nucleotide-binding</keyword>
<evidence type="ECO:0000256" key="6">
    <source>
        <dbReference type="ARBA" id="ARBA00022840"/>
    </source>
</evidence>
<evidence type="ECO:0000256" key="5">
    <source>
        <dbReference type="ARBA" id="ARBA00022801"/>
    </source>
</evidence>
<dbReference type="GO" id="GO:0005524">
    <property type="term" value="F:ATP binding"/>
    <property type="evidence" value="ECO:0007669"/>
    <property type="project" value="UniProtKB-KW"/>
</dbReference>
<name>A0A2P2EE06_9PROT</name>
<organism evidence="9 10">
    <name type="scientific">Candidatus Phycosocius bacilliformis</name>
    <dbReference type="NCBI Taxonomy" id="1445552"/>
    <lineage>
        <taxon>Bacteria</taxon>
        <taxon>Pseudomonadati</taxon>
        <taxon>Pseudomonadota</taxon>
        <taxon>Alphaproteobacteria</taxon>
        <taxon>Caulobacterales</taxon>
        <taxon>Caulobacterales incertae sedis</taxon>
        <taxon>Candidatus Phycosocius</taxon>
    </lineage>
</organism>
<dbReference type="PROSITE" id="PS51273">
    <property type="entry name" value="GATASE_TYPE_1"/>
    <property type="match status" value="1"/>
</dbReference>
<dbReference type="GO" id="GO:0005737">
    <property type="term" value="C:cytoplasm"/>
    <property type="evidence" value="ECO:0007669"/>
    <property type="project" value="UniProtKB-SubCell"/>
</dbReference>
<evidence type="ECO:0000256" key="7">
    <source>
        <dbReference type="ARBA" id="ARBA00022962"/>
    </source>
</evidence>
<keyword evidence="1 8" id="KW-0963">Cytoplasm</keyword>
<dbReference type="GO" id="GO:0006189">
    <property type="term" value="P:'de novo' IMP biosynthetic process"/>
    <property type="evidence" value="ECO:0007669"/>
    <property type="project" value="UniProtKB-UniRule"/>
</dbReference>
<comment type="function">
    <text evidence="8">Part of the phosphoribosylformylglycinamidine synthase complex involved in the purines biosynthetic pathway. Catalyzes the ATP-dependent conversion of formylglycinamide ribonucleotide (FGAR) and glutamine to yield formylglycinamidine ribonucleotide (FGAM) and glutamate. The FGAM synthase complex is composed of three subunits. PurQ produces an ammonia molecule by converting glutamine to glutamate. PurL transfers the ammonia molecule to FGAR to form FGAM in an ATP-dependent manner. PurS interacts with PurQ and PurL and is thought to assist in the transfer of the ammonia molecule from PurQ to PurL.</text>
</comment>
<gene>
    <name evidence="8 9" type="primary">purQ</name>
    <name evidence="9" type="ORF">PbB2_02988</name>
</gene>
<comment type="caution">
    <text evidence="9">The sequence shown here is derived from an EMBL/GenBank/DDBJ whole genome shotgun (WGS) entry which is preliminary data.</text>
</comment>
<keyword evidence="2 8" id="KW-0436">Ligase</keyword>
<dbReference type="Pfam" id="PF13507">
    <property type="entry name" value="GATase_5"/>
    <property type="match status" value="1"/>
</dbReference>
<dbReference type="AlphaFoldDB" id="A0A2P2EE06"/>
<proteinExistence type="inferred from homology"/>
<dbReference type="PANTHER" id="PTHR47552">
    <property type="entry name" value="PHOSPHORIBOSYLFORMYLGLYCINAMIDINE SYNTHASE SUBUNIT PURQ"/>
    <property type="match status" value="1"/>
</dbReference>
<comment type="pathway">
    <text evidence="8">Purine metabolism; IMP biosynthesis via de novo pathway; 5-amino-1-(5-phospho-D-ribosyl)imidazole from N(2)-formyl-N(1)-(5-phospho-D-ribosyl)glycinamide: step 1/2.</text>
</comment>
<dbReference type="EC" id="3.5.1.2" evidence="8"/>
<comment type="caution">
    <text evidence="8">Lacks conserved residue(s) required for the propagation of feature annotation.</text>
</comment>
<dbReference type="Gene3D" id="3.40.50.880">
    <property type="match status" value="1"/>
</dbReference>
<evidence type="ECO:0000313" key="9">
    <source>
        <dbReference type="EMBL" id="GBF59294.1"/>
    </source>
</evidence>
<evidence type="ECO:0000256" key="8">
    <source>
        <dbReference type="HAMAP-Rule" id="MF_00421"/>
    </source>
</evidence>
<feature type="active site" evidence="8">
    <location>
        <position position="229"/>
    </location>
</feature>
<evidence type="ECO:0000256" key="1">
    <source>
        <dbReference type="ARBA" id="ARBA00022490"/>
    </source>
</evidence>
<accession>A0A2P2EE06</accession>
<comment type="subcellular location">
    <subcellularLocation>
        <location evidence="8">Cytoplasm</location>
    </subcellularLocation>
</comment>
<dbReference type="EMBL" id="BFBR01000012">
    <property type="protein sequence ID" value="GBF59294.1"/>
    <property type="molecule type" value="Genomic_DNA"/>
</dbReference>
<dbReference type="GO" id="GO:0004359">
    <property type="term" value="F:glutaminase activity"/>
    <property type="evidence" value="ECO:0007669"/>
    <property type="project" value="UniProtKB-EC"/>
</dbReference>
<evidence type="ECO:0000313" key="10">
    <source>
        <dbReference type="Proteomes" id="UP000245086"/>
    </source>
</evidence>
<dbReference type="Proteomes" id="UP000245086">
    <property type="component" value="Unassembled WGS sequence"/>
</dbReference>
<dbReference type="EC" id="6.3.5.3" evidence="8"/>
<dbReference type="SUPFAM" id="SSF52317">
    <property type="entry name" value="Class I glutamine amidotransferase-like"/>
    <property type="match status" value="1"/>
</dbReference>
<feature type="active site" description="Nucleophile" evidence="8">
    <location>
        <position position="121"/>
    </location>
</feature>